<proteinExistence type="predicted"/>
<evidence type="ECO:0000313" key="7">
    <source>
        <dbReference type="Proteomes" id="UP000467700"/>
    </source>
</evidence>
<dbReference type="SUPFAM" id="SSF51905">
    <property type="entry name" value="FAD/NAD(P)-binding domain"/>
    <property type="match status" value="1"/>
</dbReference>
<evidence type="ECO:0000256" key="2">
    <source>
        <dbReference type="ARBA" id="ARBA00022630"/>
    </source>
</evidence>
<organism evidence="6 7">
    <name type="scientific">Cyclocybe aegerita</name>
    <name type="common">Black poplar mushroom</name>
    <name type="synonym">Agrocybe aegerita</name>
    <dbReference type="NCBI Taxonomy" id="1973307"/>
    <lineage>
        <taxon>Eukaryota</taxon>
        <taxon>Fungi</taxon>
        <taxon>Dikarya</taxon>
        <taxon>Basidiomycota</taxon>
        <taxon>Agaricomycotina</taxon>
        <taxon>Agaricomycetes</taxon>
        <taxon>Agaricomycetidae</taxon>
        <taxon>Agaricales</taxon>
        <taxon>Agaricineae</taxon>
        <taxon>Bolbitiaceae</taxon>
        <taxon>Cyclocybe</taxon>
    </lineage>
</organism>
<dbReference type="EMBL" id="CACVBS010000047">
    <property type="protein sequence ID" value="CAA7265200.1"/>
    <property type="molecule type" value="Genomic_DNA"/>
</dbReference>
<keyword evidence="2" id="KW-0285">Flavoprotein</keyword>
<dbReference type="Gene3D" id="3.30.70.2450">
    <property type="match status" value="1"/>
</dbReference>
<keyword evidence="7" id="KW-1185">Reference proteome</keyword>
<evidence type="ECO:0000259" key="5">
    <source>
        <dbReference type="Pfam" id="PF01494"/>
    </source>
</evidence>
<dbReference type="InterPro" id="IPR050641">
    <property type="entry name" value="RIFMO-like"/>
</dbReference>
<name>A0A8S0WCR7_CYCAE</name>
<accession>A0A8S0WCR7</accession>
<dbReference type="AlphaFoldDB" id="A0A8S0WCR7"/>
<keyword evidence="3" id="KW-0274">FAD</keyword>
<comment type="cofactor">
    <cofactor evidence="1">
        <name>FAD</name>
        <dbReference type="ChEBI" id="CHEBI:57692"/>
    </cofactor>
</comment>
<dbReference type="Gene3D" id="3.40.30.20">
    <property type="match status" value="1"/>
</dbReference>
<dbReference type="GO" id="GO:0016709">
    <property type="term" value="F:oxidoreductase activity, acting on paired donors, with incorporation or reduction of molecular oxygen, NAD(P)H as one donor, and incorporation of one atom of oxygen"/>
    <property type="evidence" value="ECO:0007669"/>
    <property type="project" value="UniProtKB-ARBA"/>
</dbReference>
<dbReference type="Gene3D" id="3.50.50.60">
    <property type="entry name" value="FAD/NAD(P)-binding domain"/>
    <property type="match status" value="1"/>
</dbReference>
<dbReference type="InterPro" id="IPR038220">
    <property type="entry name" value="PHOX_C_sf"/>
</dbReference>
<dbReference type="PRINTS" id="PR00420">
    <property type="entry name" value="RNGMNOXGNASE"/>
</dbReference>
<dbReference type="Proteomes" id="UP000467700">
    <property type="component" value="Unassembled WGS sequence"/>
</dbReference>
<dbReference type="InterPro" id="IPR036188">
    <property type="entry name" value="FAD/NAD-bd_sf"/>
</dbReference>
<dbReference type="Pfam" id="PF01494">
    <property type="entry name" value="FAD_binding_3"/>
    <property type="match status" value="1"/>
</dbReference>
<evidence type="ECO:0000256" key="4">
    <source>
        <dbReference type="ARBA" id="ARBA00023002"/>
    </source>
</evidence>
<dbReference type="PANTHER" id="PTHR43004:SF19">
    <property type="entry name" value="BINDING MONOOXYGENASE, PUTATIVE (JCVI)-RELATED"/>
    <property type="match status" value="1"/>
</dbReference>
<sequence>MARISSLNINTRSTHPPAPKLKIKLKSSMSNTPILVVCWFRTVWSRHCALLAQEWHSCSYNREGRLGERGAGVSPRSLELHEILGTFPDVISAGKPLLLTKEYDPADGTKVVKTFLMVSTLEPTPQIPYINPIMLGQNHHERILREHLEKFGTKVEYGSELRSFKQFDDHVLAEIVRQQDGKEIVEQVKAPWLIGMDGAHSVVRKTLGLEFLGETREGFNIVIGDIRIKSGRREFWERWGNPREQYEDVVSFLLAGVAIDPQAVLASRERSSKKSTKSMEGEILFVFGDLIWSSRYRPNIRMVKQLRVGRVFVGGDAAHCHSPVGGQGLNSSIQDSFNLGWKLALVQKGLSPSSLLNTYAEERLPVIAEMLDKTELFNQAFKTGGGSEVKRGGDMTQLGVNYRWSSIVFEENPEVPIEAPVEDEVHAYSKKSETAARAADRAPGAPGLVDLSDNSVTSLFKVFSPSRHTVLIFSSANSEVPRSICDITKHQPQNTVHPILILPKGAATAITAATVRQGGSFGQVLIDAEGHAFAGYHIQFEAASDSEGVTVVVVVRPDGVIGARVRGASGVEQYFKRVFA</sequence>
<evidence type="ECO:0000256" key="3">
    <source>
        <dbReference type="ARBA" id="ARBA00022827"/>
    </source>
</evidence>
<evidence type="ECO:0000313" key="6">
    <source>
        <dbReference type="EMBL" id="CAA7265200.1"/>
    </source>
</evidence>
<dbReference type="InterPro" id="IPR002938">
    <property type="entry name" value="FAD-bd"/>
</dbReference>
<dbReference type="GO" id="GO:0071949">
    <property type="term" value="F:FAD binding"/>
    <property type="evidence" value="ECO:0007669"/>
    <property type="project" value="InterPro"/>
</dbReference>
<gene>
    <name evidence="6" type="ORF">AAE3_LOCUS7498</name>
</gene>
<dbReference type="PANTHER" id="PTHR43004">
    <property type="entry name" value="TRK SYSTEM POTASSIUM UPTAKE PROTEIN"/>
    <property type="match status" value="1"/>
</dbReference>
<reference evidence="6 7" key="1">
    <citation type="submission" date="2020-01" db="EMBL/GenBank/DDBJ databases">
        <authorList>
            <person name="Gupta K D."/>
        </authorList>
    </citation>
    <scope>NUCLEOTIDE SEQUENCE [LARGE SCALE GENOMIC DNA]</scope>
</reference>
<evidence type="ECO:0000256" key="1">
    <source>
        <dbReference type="ARBA" id="ARBA00001974"/>
    </source>
</evidence>
<dbReference type="OrthoDB" id="2690153at2759"/>
<protein>
    <recommendedName>
        <fullName evidence="5">FAD-binding domain-containing protein</fullName>
    </recommendedName>
</protein>
<keyword evidence="4" id="KW-0560">Oxidoreductase</keyword>
<feature type="domain" description="FAD-binding" evidence="5">
    <location>
        <begin position="69"/>
        <end position="373"/>
    </location>
</feature>
<comment type="caution">
    <text evidence="6">The sequence shown here is derived from an EMBL/GenBank/DDBJ whole genome shotgun (WGS) entry which is preliminary data.</text>
</comment>